<dbReference type="Gene3D" id="2.130.10.10">
    <property type="entry name" value="YVTN repeat-like/Quinoprotein amine dehydrogenase"/>
    <property type="match status" value="1"/>
</dbReference>
<dbReference type="KEGG" id="tva:4755944"/>
<evidence type="ECO:0000313" key="8">
    <source>
        <dbReference type="EMBL" id="EAX98151.1"/>
    </source>
</evidence>
<feature type="compositionally biased region" description="Basic residues" evidence="5">
    <location>
        <begin position="385"/>
        <end position="397"/>
    </location>
</feature>
<dbReference type="PANTHER" id="PTHR19932:SF10">
    <property type="entry name" value="WD REPEAT AND HMG-BOX DNA-BINDING PROTEIN 1"/>
    <property type="match status" value="1"/>
</dbReference>
<evidence type="ECO:0000259" key="7">
    <source>
        <dbReference type="Pfam" id="PF20946"/>
    </source>
</evidence>
<dbReference type="InterPro" id="IPR036322">
    <property type="entry name" value="WD40_repeat_dom_sf"/>
</dbReference>
<dbReference type="VEuPathDB" id="TrichDB:TVAGG3_0916840"/>
<dbReference type="Pfam" id="PF12341">
    <property type="entry name" value="Mcl1_mid"/>
    <property type="match status" value="1"/>
</dbReference>
<dbReference type="GO" id="GO:0006261">
    <property type="term" value="P:DNA-templated DNA replication"/>
    <property type="evidence" value="ECO:0000318"/>
    <property type="project" value="GO_Central"/>
</dbReference>
<evidence type="ECO:0000256" key="1">
    <source>
        <dbReference type="ARBA" id="ARBA00004123"/>
    </source>
</evidence>
<reference evidence="8" key="1">
    <citation type="submission" date="2006-10" db="EMBL/GenBank/DDBJ databases">
        <authorList>
            <person name="Amadeo P."/>
            <person name="Zhao Q."/>
            <person name="Wortman J."/>
            <person name="Fraser-Liggett C."/>
            <person name="Carlton J."/>
        </authorList>
    </citation>
    <scope>NUCLEOTIDE SEQUENCE</scope>
    <source>
        <strain evidence="8">G3</strain>
    </source>
</reference>
<dbReference type="SMR" id="A2FAD4"/>
<dbReference type="InterPro" id="IPR015943">
    <property type="entry name" value="WD40/YVTN_repeat-like_dom_sf"/>
</dbReference>
<feature type="region of interest" description="Disordered" evidence="5">
    <location>
        <begin position="865"/>
        <end position="885"/>
    </location>
</feature>
<comment type="subcellular location">
    <subcellularLocation>
        <location evidence="1">Nucleus</location>
    </subcellularLocation>
</comment>
<feature type="domain" description="WDHD1/CFT4 second beta-propeller" evidence="6">
    <location>
        <begin position="516"/>
        <end position="776"/>
    </location>
</feature>
<evidence type="ECO:0000313" key="9">
    <source>
        <dbReference type="Proteomes" id="UP000001542"/>
    </source>
</evidence>
<dbReference type="GO" id="GO:0006281">
    <property type="term" value="P:DNA repair"/>
    <property type="evidence" value="ECO:0000318"/>
    <property type="project" value="GO_Central"/>
</dbReference>
<protein>
    <submittedName>
        <fullName evidence="8">Uncharacterized protein</fullName>
    </submittedName>
</protein>
<dbReference type="eggNOG" id="KOG1274">
    <property type="taxonomic scope" value="Eukaryota"/>
</dbReference>
<reference evidence="8" key="2">
    <citation type="journal article" date="2007" name="Science">
        <title>Draft genome sequence of the sexually transmitted pathogen Trichomonas vaginalis.</title>
        <authorList>
            <person name="Carlton J.M."/>
            <person name="Hirt R.P."/>
            <person name="Silva J.C."/>
            <person name="Delcher A.L."/>
            <person name="Schatz M."/>
            <person name="Zhao Q."/>
            <person name="Wortman J.R."/>
            <person name="Bidwell S.L."/>
            <person name="Alsmark U.C.M."/>
            <person name="Besteiro S."/>
            <person name="Sicheritz-Ponten T."/>
            <person name="Noel C.J."/>
            <person name="Dacks J.B."/>
            <person name="Foster P.G."/>
            <person name="Simillion C."/>
            <person name="Van de Peer Y."/>
            <person name="Miranda-Saavedra D."/>
            <person name="Barton G.J."/>
            <person name="Westrop G.D."/>
            <person name="Mueller S."/>
            <person name="Dessi D."/>
            <person name="Fiori P.L."/>
            <person name="Ren Q."/>
            <person name="Paulsen I."/>
            <person name="Zhang H."/>
            <person name="Bastida-Corcuera F.D."/>
            <person name="Simoes-Barbosa A."/>
            <person name="Brown M.T."/>
            <person name="Hayes R.D."/>
            <person name="Mukherjee M."/>
            <person name="Okumura C.Y."/>
            <person name="Schneider R."/>
            <person name="Smith A.J."/>
            <person name="Vanacova S."/>
            <person name="Villalvazo M."/>
            <person name="Haas B.J."/>
            <person name="Pertea M."/>
            <person name="Feldblyum T.V."/>
            <person name="Utterback T.R."/>
            <person name="Shu C.L."/>
            <person name="Osoegawa K."/>
            <person name="de Jong P.J."/>
            <person name="Hrdy I."/>
            <person name="Horvathova L."/>
            <person name="Zubacova Z."/>
            <person name="Dolezal P."/>
            <person name="Malik S.B."/>
            <person name="Logsdon J.M. Jr."/>
            <person name="Henze K."/>
            <person name="Gupta A."/>
            <person name="Wang C.C."/>
            <person name="Dunne R.L."/>
            <person name="Upcroft J.A."/>
            <person name="Upcroft P."/>
            <person name="White O."/>
            <person name="Salzberg S.L."/>
            <person name="Tang P."/>
            <person name="Chiu C.-H."/>
            <person name="Lee Y.-S."/>
            <person name="Embley T.M."/>
            <person name="Coombs G.H."/>
            <person name="Mottram J.C."/>
            <person name="Tachezy J."/>
            <person name="Fraser-Liggett C.M."/>
            <person name="Johnson P.J."/>
        </authorList>
    </citation>
    <scope>NUCLEOTIDE SEQUENCE [LARGE SCALE GENOMIC DNA]</scope>
    <source>
        <strain evidence="8">G3</strain>
    </source>
</reference>
<dbReference type="GO" id="GO:0003682">
    <property type="term" value="F:chromatin binding"/>
    <property type="evidence" value="ECO:0000318"/>
    <property type="project" value="GO_Central"/>
</dbReference>
<dbReference type="RefSeq" id="XP_001311081.1">
    <property type="nucleotide sequence ID" value="XM_001311080.1"/>
</dbReference>
<evidence type="ECO:0000256" key="5">
    <source>
        <dbReference type="SAM" id="MobiDB-lite"/>
    </source>
</evidence>
<dbReference type="PANTHER" id="PTHR19932">
    <property type="entry name" value="WD REPEAT AND HMG-BOX DNA BINDING PROTEIN"/>
    <property type="match status" value="1"/>
</dbReference>
<dbReference type="Pfam" id="PF20946">
    <property type="entry name" value="Ctf4_C"/>
    <property type="match status" value="1"/>
</dbReference>
<keyword evidence="2" id="KW-0853">WD repeat</keyword>
<feature type="compositionally biased region" description="Basic and acidic residues" evidence="5">
    <location>
        <begin position="339"/>
        <end position="352"/>
    </location>
</feature>
<feature type="compositionally biased region" description="Acidic residues" evidence="5">
    <location>
        <begin position="492"/>
        <end position="504"/>
    </location>
</feature>
<dbReference type="EMBL" id="DS113686">
    <property type="protein sequence ID" value="EAX98151.1"/>
    <property type="molecule type" value="Genomic_DNA"/>
</dbReference>
<dbReference type="InterPro" id="IPR048591">
    <property type="entry name" value="WDHD1/CFT4_hel"/>
</dbReference>
<keyword evidence="4" id="KW-0539">Nucleus</keyword>
<name>A2FAD4_TRIV3</name>
<dbReference type="SUPFAM" id="SSF50978">
    <property type="entry name" value="WD40 repeat-like"/>
    <property type="match status" value="1"/>
</dbReference>
<feature type="region of interest" description="Disordered" evidence="5">
    <location>
        <begin position="318"/>
        <end position="504"/>
    </location>
</feature>
<feature type="compositionally biased region" description="Basic residues" evidence="5">
    <location>
        <begin position="949"/>
        <end position="963"/>
    </location>
</feature>
<evidence type="ECO:0000256" key="2">
    <source>
        <dbReference type="ARBA" id="ARBA00022574"/>
    </source>
</evidence>
<dbReference type="AlphaFoldDB" id="A2FAD4"/>
<gene>
    <name evidence="8" type="ORF">TVAG_332610</name>
</gene>
<evidence type="ECO:0000256" key="3">
    <source>
        <dbReference type="ARBA" id="ARBA00022737"/>
    </source>
</evidence>
<feature type="compositionally biased region" description="Polar residues" evidence="5">
    <location>
        <begin position="918"/>
        <end position="934"/>
    </location>
</feature>
<dbReference type="OrthoDB" id="427368at2759"/>
<feature type="region of interest" description="Disordered" evidence="5">
    <location>
        <begin position="918"/>
        <end position="976"/>
    </location>
</feature>
<evidence type="ECO:0000256" key="4">
    <source>
        <dbReference type="ARBA" id="ARBA00023242"/>
    </source>
</evidence>
<evidence type="ECO:0000259" key="6">
    <source>
        <dbReference type="Pfam" id="PF12341"/>
    </source>
</evidence>
<organism evidence="8 9">
    <name type="scientific">Trichomonas vaginalis (strain ATCC PRA-98 / G3)</name>
    <dbReference type="NCBI Taxonomy" id="412133"/>
    <lineage>
        <taxon>Eukaryota</taxon>
        <taxon>Metamonada</taxon>
        <taxon>Parabasalia</taxon>
        <taxon>Trichomonadida</taxon>
        <taxon>Trichomonadidae</taxon>
        <taxon>Trichomonas</taxon>
    </lineage>
</organism>
<dbReference type="InterPro" id="IPR022100">
    <property type="entry name" value="WDHD1/CFT4_beta-prop_2nd"/>
</dbReference>
<feature type="compositionally biased region" description="Basic and acidic residues" evidence="5">
    <location>
        <begin position="875"/>
        <end position="885"/>
    </location>
</feature>
<sequence length="976" mass="108996">MSSEPQKQVRDVHFGSPKQIVFDNDGMNIYSLGSSDGSIFKMIKDEFSSDPMQILESQVKDQITAMLFMTDENNLLIAVKNKLKLAKNLPTISGVSDIYTEDDADIIGIVQDPQTGHIFVNTETRITVLQKSGKKILTLCDGLDPISWVGIGPVCHSIAVATSSGLFVYSGENSTEPQIKRLEKDTPQPVFSPSSELLIANPLRSGVVNIYNLTEQTESAVIITKHSTPISHITISKSSSIISADREGNIYISKYDKKVLKFGAISPPPQPIAVDVVLNYGSFAITCLSASGGSVICGEEDGKEILWHNVIPGEFSKPKQIISESSKKSAPKQKNTVQKKVDIMEALKKPIDPSKLAKKQKEDFSLSESDDEERPKKARPPPPKPKPKPKKQSKPKKKNDDEYSEDFEEEEGLEPLINDKSDNLEEEEKNEDVPNVEDNGPVITAADFLEEESETSSGHELDEVDENGNIIEKPDKIEEELDDFEDNKNEDEVSDSTDTSSGDELENIFGKTTLQFMPNNCSHFSANRRYMSWNLSSAVYLRVQSDSAEEFIDVHPIGDSQFQEMHMTNIHKFTMATCDKYGFMGASLHTLEYRPHNPWSQDAITSLDVNREEIRLIAIGKEWFSIGTDSNSVTIFKSSGLEMGTFSYPHQIITMVGHENLLLIVHGSDLLYEFIDVDERKTIASGEIPGDQPLKWIGFSEEGSPMILDGSFVVHLMTSDFSNSWVPISNLSKLFDDNIGSFWVVGASEKKILVCPLRHSKTPPTSRVPHLREIDFTPLTIGNQSSMAYLLAKIDSHTPQVDREMNADKELMKMLAESLKEGKEEMAYDLINGMVTTKARNIAIAYADQLGKTELVDRLTGESSIKVPKKKSKKQREEDKETKEHMRKFIEASLDKEKVYVRKDSRIVKNSVEVQQPSSFTQQLASIKSTTSSRKSLKNFLNPPPAKGPVKKKTNTAPRKKKDTKVEDVKKLVEEN</sequence>
<keyword evidence="9" id="KW-1185">Reference proteome</keyword>
<dbReference type="STRING" id="5722.A2FAD4"/>
<proteinExistence type="predicted"/>
<dbReference type="GO" id="GO:0043596">
    <property type="term" value="C:nuclear replication fork"/>
    <property type="evidence" value="ECO:0000318"/>
    <property type="project" value="GO_Central"/>
</dbReference>
<accession>A2FAD4</accession>
<dbReference type="GO" id="GO:0000278">
    <property type="term" value="P:mitotic cell cycle"/>
    <property type="evidence" value="ECO:0000318"/>
    <property type="project" value="GO_Central"/>
</dbReference>
<feature type="domain" description="WDHD1/CFT4 helical bundle" evidence="7">
    <location>
        <begin position="800"/>
        <end position="860"/>
    </location>
</feature>
<dbReference type="VEuPathDB" id="TrichDB:TVAG_332610"/>
<feature type="compositionally biased region" description="Acidic residues" evidence="5">
    <location>
        <begin position="402"/>
        <end position="413"/>
    </location>
</feature>
<dbReference type="InParanoid" id="A2FAD4"/>
<feature type="compositionally biased region" description="Basic and acidic residues" evidence="5">
    <location>
        <begin position="964"/>
        <end position="976"/>
    </location>
</feature>
<keyword evidence="3" id="KW-0677">Repeat</keyword>
<dbReference type="Proteomes" id="UP000001542">
    <property type="component" value="Unassembled WGS sequence"/>
</dbReference>